<accession>A0A0K2UWJ0</accession>
<organism evidence="1">
    <name type="scientific">Lepeophtheirus salmonis</name>
    <name type="common">Salmon louse</name>
    <name type="synonym">Caligus salmonis</name>
    <dbReference type="NCBI Taxonomy" id="72036"/>
    <lineage>
        <taxon>Eukaryota</taxon>
        <taxon>Metazoa</taxon>
        <taxon>Ecdysozoa</taxon>
        <taxon>Arthropoda</taxon>
        <taxon>Crustacea</taxon>
        <taxon>Multicrustacea</taxon>
        <taxon>Hexanauplia</taxon>
        <taxon>Copepoda</taxon>
        <taxon>Siphonostomatoida</taxon>
        <taxon>Caligidae</taxon>
        <taxon>Lepeophtheirus</taxon>
    </lineage>
</organism>
<reference evidence="1" key="1">
    <citation type="submission" date="2014-05" db="EMBL/GenBank/DDBJ databases">
        <authorList>
            <person name="Chronopoulou M."/>
        </authorList>
    </citation>
    <scope>NUCLEOTIDE SEQUENCE</scope>
    <source>
        <tissue evidence="1">Whole organism</tissue>
    </source>
</reference>
<sequence>MLKYLTLQKEMIRRFTYLIGKSTKATPILIKL</sequence>
<proteinExistence type="predicted"/>
<dbReference type="AlphaFoldDB" id="A0A0K2UWJ0"/>
<evidence type="ECO:0000313" key="1">
    <source>
        <dbReference type="EMBL" id="CDW42066.1"/>
    </source>
</evidence>
<dbReference type="EMBL" id="HACA01024705">
    <property type="protein sequence ID" value="CDW42066.1"/>
    <property type="molecule type" value="Transcribed_RNA"/>
</dbReference>
<name>A0A0K2UWJ0_LEPSM</name>
<protein>
    <submittedName>
        <fullName evidence="1">Uncharacterized protein</fullName>
    </submittedName>
</protein>